<keyword evidence="2" id="KW-0217">Developmental protein</keyword>
<evidence type="ECO:0000256" key="2">
    <source>
        <dbReference type="ARBA" id="ARBA00022473"/>
    </source>
</evidence>
<comment type="function">
    <text evidence="11">Putative transcription factor required for axon growth and guidance in the central and peripheral nervous systems. Repels CNS axons away from the midline by promoting the expression of the midline repellent sli and its receptor robo.</text>
</comment>
<dbReference type="GO" id="GO:0045467">
    <property type="term" value="P:R7 cell development"/>
    <property type="evidence" value="ECO:0007669"/>
    <property type="project" value="UniProtKB-ARBA"/>
</dbReference>
<dbReference type="EnsemblMetazoa" id="PHUM595780-RA">
    <property type="protein sequence ID" value="PHUM595780-PA"/>
    <property type="gene ID" value="PHUM595780"/>
</dbReference>
<dbReference type="Pfam" id="PF02892">
    <property type="entry name" value="zf-BED"/>
    <property type="match status" value="1"/>
</dbReference>
<evidence type="ECO:0000256" key="9">
    <source>
        <dbReference type="ARBA" id="ARBA00023163"/>
    </source>
</evidence>
<keyword evidence="7" id="KW-0524">Neurogenesis</keyword>
<evidence type="ECO:0000256" key="6">
    <source>
        <dbReference type="ARBA" id="ARBA00022833"/>
    </source>
</evidence>
<dbReference type="GO" id="GO:0003677">
    <property type="term" value="F:DNA binding"/>
    <property type="evidence" value="ECO:0007669"/>
    <property type="project" value="InterPro"/>
</dbReference>
<evidence type="ECO:0000256" key="1">
    <source>
        <dbReference type="ARBA" id="ARBA00004123"/>
    </source>
</evidence>
<feature type="compositionally biased region" description="Low complexity" evidence="12">
    <location>
        <begin position="134"/>
        <end position="164"/>
    </location>
</feature>
<reference evidence="14" key="1">
    <citation type="submission" date="2007-04" db="EMBL/GenBank/DDBJ databases">
        <title>Annotation of Pediculus humanus corporis strain USDA.</title>
        <authorList>
            <person name="Kirkness E."/>
            <person name="Hannick L."/>
            <person name="Hass B."/>
            <person name="Bruggner R."/>
            <person name="Lawson D."/>
            <person name="Bidwell S."/>
            <person name="Joardar V."/>
            <person name="Caler E."/>
            <person name="Walenz B."/>
            <person name="Inman J."/>
            <person name="Schobel S."/>
            <person name="Galinsky K."/>
            <person name="Amedeo P."/>
            <person name="Strausberg R."/>
        </authorList>
    </citation>
    <scope>NUCLEOTIDE SEQUENCE</scope>
    <source>
        <strain evidence="14">USDA</strain>
    </source>
</reference>
<evidence type="ECO:0000313" key="16">
    <source>
        <dbReference type="Proteomes" id="UP000009046"/>
    </source>
</evidence>
<feature type="region of interest" description="Disordered" evidence="12">
    <location>
        <begin position="66"/>
        <end position="167"/>
    </location>
</feature>
<feature type="compositionally biased region" description="Low complexity" evidence="12">
    <location>
        <begin position="85"/>
        <end position="106"/>
    </location>
</feature>
<keyword evidence="16" id="KW-1185">Reference proteome</keyword>
<dbReference type="GO" id="GO:0007526">
    <property type="term" value="P:larval somatic muscle development"/>
    <property type="evidence" value="ECO:0007669"/>
    <property type="project" value="UniProtKB-ARBA"/>
</dbReference>
<dbReference type="InterPro" id="IPR036236">
    <property type="entry name" value="Znf_C2H2_sf"/>
</dbReference>
<dbReference type="PROSITE" id="PS50097">
    <property type="entry name" value="BTB"/>
    <property type="match status" value="1"/>
</dbReference>
<dbReference type="GO" id="GO:0016199">
    <property type="term" value="P:axon midline choice point recognition"/>
    <property type="evidence" value="ECO:0007669"/>
    <property type="project" value="UniProtKB-ARBA"/>
</dbReference>
<keyword evidence="5" id="KW-0221">Differentiation</keyword>
<dbReference type="InterPro" id="IPR000210">
    <property type="entry name" value="BTB/POZ_dom"/>
</dbReference>
<keyword evidence="4" id="KW-0863">Zinc-finger</keyword>
<dbReference type="GO" id="GO:0045476">
    <property type="term" value="P:nurse cell apoptotic process"/>
    <property type="evidence" value="ECO:0007669"/>
    <property type="project" value="UniProtKB-ARBA"/>
</dbReference>
<sequence length="503" mass="55671">MDDKNSEEIETPKPSEYRRMVSDVWEYCTRISDTLVQCNHCSKVMSFHGTTNIRVHVGRHFGMKPVRCRSTGRLPRNIKLPPANPGQQQQLHQQQQQHTPQVSPQSQPQPSPPPTINQKKAGGGGGGLPPLAPKPSGGTKGGSSQSSSTSSSATIKQLPKLLPKPQTPPEVCLRWNSYHSNMQNTFPSLLNNEQFVDVTLACDGRSIKCHKVMLSACSPYMEELLSSNPCQHPIIFLKDMKFWQLQALIDFMYRGEVNVTQDKLPSLLSAAEALQIKGTGLASPVNHSAPPKITQVQPMPTAQHDISDEMDQVTYMRHLQLQTDIKTEYDDEYMQDTDESPPPTPKAKKRKTSHVSPYGSIGGGGGANNVGTTSGGNNIILNNNSHKQLLVNKTTKREKERHSEPSTSNQHVTQALPNQHGTADQHRRKSDNDKIVGDSDNEYKNYCEDNRHHTTTQDEELDLDEEHAQIILERYSSQNNDYSRTGDGGGPEGDGDENSTTSG</sequence>
<evidence type="ECO:0000259" key="13">
    <source>
        <dbReference type="PROSITE" id="PS50097"/>
    </source>
</evidence>
<gene>
    <name evidence="15" type="primary">8239606</name>
    <name evidence="14" type="ORF">Phum_PHUM595780</name>
</gene>
<dbReference type="HOGENOM" id="CLU_542198_0_0_1"/>
<feature type="compositionally biased region" description="Polar residues" evidence="12">
    <location>
        <begin position="405"/>
        <end position="422"/>
    </location>
</feature>
<keyword evidence="8" id="KW-0805">Transcription regulation</keyword>
<evidence type="ECO:0000256" key="8">
    <source>
        <dbReference type="ARBA" id="ARBA00023015"/>
    </source>
</evidence>
<dbReference type="Proteomes" id="UP000009046">
    <property type="component" value="Unassembled WGS sequence"/>
</dbReference>
<evidence type="ECO:0000256" key="4">
    <source>
        <dbReference type="ARBA" id="ARBA00022771"/>
    </source>
</evidence>
<evidence type="ECO:0000256" key="10">
    <source>
        <dbReference type="ARBA" id="ARBA00023242"/>
    </source>
</evidence>
<dbReference type="InParanoid" id="E0W2L6"/>
<dbReference type="SMART" id="SM00614">
    <property type="entry name" value="ZnF_BED"/>
    <property type="match status" value="1"/>
</dbReference>
<feature type="region of interest" description="Disordered" evidence="12">
    <location>
        <begin position="332"/>
        <end position="370"/>
    </location>
</feature>
<dbReference type="AlphaFoldDB" id="E0W2L6"/>
<dbReference type="EMBL" id="DS235879">
    <property type="protein sequence ID" value="EEB19872.1"/>
    <property type="molecule type" value="Genomic_DNA"/>
</dbReference>
<dbReference type="eggNOG" id="ENOG502S02I">
    <property type="taxonomic scope" value="Eukaryota"/>
</dbReference>
<dbReference type="Gene3D" id="3.30.710.10">
    <property type="entry name" value="Potassium Channel Kv1.1, Chain A"/>
    <property type="match status" value="1"/>
</dbReference>
<keyword evidence="10" id="KW-0539">Nucleus</keyword>
<evidence type="ECO:0000313" key="15">
    <source>
        <dbReference type="EnsemblMetazoa" id="PHUM595780-PA"/>
    </source>
</evidence>
<comment type="subcellular location">
    <subcellularLocation>
        <location evidence="1">Nucleus</location>
    </subcellularLocation>
</comment>
<reference evidence="15" key="3">
    <citation type="submission" date="2020-05" db="UniProtKB">
        <authorList>
            <consortium name="EnsemblMetazoa"/>
        </authorList>
    </citation>
    <scope>IDENTIFICATION</scope>
    <source>
        <strain evidence="15">USDA</strain>
    </source>
</reference>
<dbReference type="GO" id="GO:0005634">
    <property type="term" value="C:nucleus"/>
    <property type="evidence" value="ECO:0007669"/>
    <property type="project" value="UniProtKB-SubCell"/>
</dbReference>
<keyword evidence="3" id="KW-0479">Metal-binding</keyword>
<dbReference type="GeneID" id="8239606"/>
<dbReference type="InterPro" id="IPR003656">
    <property type="entry name" value="Znf_BED"/>
</dbReference>
<dbReference type="VEuPathDB" id="VectorBase:PHUM595780"/>
<name>E0W2L6_PEDHC</name>
<feature type="compositionally biased region" description="Basic and acidic residues" evidence="12">
    <location>
        <begin position="395"/>
        <end position="404"/>
    </location>
</feature>
<evidence type="ECO:0000256" key="11">
    <source>
        <dbReference type="ARBA" id="ARBA00037382"/>
    </source>
</evidence>
<accession>E0W2L6</accession>
<dbReference type="GO" id="GO:0008406">
    <property type="term" value="P:gonad development"/>
    <property type="evidence" value="ECO:0007669"/>
    <property type="project" value="UniProtKB-ARBA"/>
</dbReference>
<keyword evidence="6" id="KW-0862">Zinc</keyword>
<dbReference type="PANTHER" id="PTHR23110:SF111">
    <property type="entry name" value="LONGITUDINALS LACKING PROTEIN, ISOFORMS F_I_K_T"/>
    <property type="match status" value="1"/>
</dbReference>
<dbReference type="SUPFAM" id="SSF54695">
    <property type="entry name" value="POZ domain"/>
    <property type="match status" value="1"/>
</dbReference>
<dbReference type="GO" id="GO:0007464">
    <property type="term" value="P:R3/R4 cell fate commitment"/>
    <property type="evidence" value="ECO:0007669"/>
    <property type="project" value="UniProtKB-ARBA"/>
</dbReference>
<dbReference type="GO" id="GO:0008270">
    <property type="term" value="F:zinc ion binding"/>
    <property type="evidence" value="ECO:0007669"/>
    <property type="project" value="UniProtKB-KW"/>
</dbReference>
<feature type="domain" description="BTB" evidence="13">
    <location>
        <begin position="196"/>
        <end position="261"/>
    </location>
</feature>
<dbReference type="SUPFAM" id="SSF57667">
    <property type="entry name" value="beta-beta-alpha zinc fingers"/>
    <property type="match status" value="1"/>
</dbReference>
<organism>
    <name type="scientific">Pediculus humanus subsp. corporis</name>
    <name type="common">Body louse</name>
    <dbReference type="NCBI Taxonomy" id="121224"/>
    <lineage>
        <taxon>Eukaryota</taxon>
        <taxon>Metazoa</taxon>
        <taxon>Ecdysozoa</taxon>
        <taxon>Arthropoda</taxon>
        <taxon>Hexapoda</taxon>
        <taxon>Insecta</taxon>
        <taxon>Pterygota</taxon>
        <taxon>Neoptera</taxon>
        <taxon>Paraneoptera</taxon>
        <taxon>Psocodea</taxon>
        <taxon>Troctomorpha</taxon>
        <taxon>Phthiraptera</taxon>
        <taxon>Anoplura</taxon>
        <taxon>Pediculidae</taxon>
        <taxon>Pediculus</taxon>
    </lineage>
</organism>
<evidence type="ECO:0000313" key="14">
    <source>
        <dbReference type="EMBL" id="EEB19872.1"/>
    </source>
</evidence>
<dbReference type="GO" id="GO:0035167">
    <property type="term" value="P:larval lymph gland hemopoiesis"/>
    <property type="evidence" value="ECO:0007669"/>
    <property type="project" value="UniProtKB-ARBA"/>
</dbReference>
<dbReference type="SMART" id="SM00225">
    <property type="entry name" value="BTB"/>
    <property type="match status" value="1"/>
</dbReference>
<dbReference type="GO" id="GO:0048813">
    <property type="term" value="P:dendrite morphogenesis"/>
    <property type="evidence" value="ECO:0007669"/>
    <property type="project" value="UniProtKB-ARBA"/>
</dbReference>
<evidence type="ECO:0000256" key="5">
    <source>
        <dbReference type="ARBA" id="ARBA00022782"/>
    </source>
</evidence>
<reference evidence="14" key="2">
    <citation type="submission" date="2007-04" db="EMBL/GenBank/DDBJ databases">
        <title>The genome of the human body louse.</title>
        <authorList>
            <consortium name="The Human Body Louse Genome Consortium"/>
            <person name="Kirkness E."/>
            <person name="Walenz B."/>
            <person name="Hass B."/>
            <person name="Bruggner R."/>
            <person name="Strausberg R."/>
        </authorList>
    </citation>
    <scope>NUCLEOTIDE SEQUENCE</scope>
    <source>
        <strain evidence="14">USDA</strain>
    </source>
</reference>
<dbReference type="OrthoDB" id="7956040at2759"/>
<proteinExistence type="predicted"/>
<dbReference type="KEGG" id="phu:Phum_PHUM595780"/>
<dbReference type="GO" id="GO:0006357">
    <property type="term" value="P:regulation of transcription by RNA polymerase II"/>
    <property type="evidence" value="ECO:0007669"/>
    <property type="project" value="TreeGrafter"/>
</dbReference>
<dbReference type="InterPro" id="IPR011333">
    <property type="entry name" value="SKP1/BTB/POZ_sf"/>
</dbReference>
<dbReference type="Pfam" id="PF00651">
    <property type="entry name" value="BTB"/>
    <property type="match status" value="1"/>
</dbReference>
<feature type="region of interest" description="Disordered" evidence="12">
    <location>
        <begin position="392"/>
        <end position="503"/>
    </location>
</feature>
<dbReference type="InterPro" id="IPR051095">
    <property type="entry name" value="Dros_DevTransReg"/>
</dbReference>
<protein>
    <submittedName>
        <fullName evidence="14 15">Bric-A-brac, putative</fullName>
    </submittedName>
</protein>
<dbReference type="CTD" id="8239606"/>
<feature type="compositionally biased region" description="Basic and acidic residues" evidence="12">
    <location>
        <begin position="430"/>
        <end position="456"/>
    </location>
</feature>
<evidence type="ECO:0000256" key="7">
    <source>
        <dbReference type="ARBA" id="ARBA00022902"/>
    </source>
</evidence>
<evidence type="ECO:0000256" key="3">
    <source>
        <dbReference type="ARBA" id="ARBA00022723"/>
    </source>
</evidence>
<dbReference type="PANTHER" id="PTHR23110">
    <property type="entry name" value="BTB DOMAIN TRANSCRIPTION FACTOR"/>
    <property type="match status" value="1"/>
</dbReference>
<dbReference type="RefSeq" id="XP_002432610.1">
    <property type="nucleotide sequence ID" value="XM_002432565.1"/>
</dbReference>
<dbReference type="CDD" id="cd18315">
    <property type="entry name" value="BTB_POZ_BAB-like"/>
    <property type="match status" value="1"/>
</dbReference>
<evidence type="ECO:0000256" key="12">
    <source>
        <dbReference type="SAM" id="MobiDB-lite"/>
    </source>
</evidence>
<keyword evidence="9" id="KW-0804">Transcription</keyword>
<dbReference type="EMBL" id="AAZO01007260">
    <property type="status" value="NOT_ANNOTATED_CDS"/>
    <property type="molecule type" value="Genomic_DNA"/>
</dbReference>